<feature type="transmembrane region" description="Helical" evidence="9">
    <location>
        <begin position="133"/>
        <end position="151"/>
    </location>
</feature>
<keyword evidence="7 9" id="KW-0472">Membrane</keyword>
<feature type="transmembrane region" description="Helical" evidence="9">
    <location>
        <begin position="21"/>
        <end position="44"/>
    </location>
</feature>
<dbReference type="eggNOG" id="COG3090">
    <property type="taxonomic scope" value="Bacteria"/>
</dbReference>
<protein>
    <submittedName>
        <fullName evidence="11">Tripartite ATP-independent periplasmic transporter, DctQ component</fullName>
    </submittedName>
</protein>
<dbReference type="PANTHER" id="PTHR35011">
    <property type="entry name" value="2,3-DIKETO-L-GULONATE TRAP TRANSPORTER SMALL PERMEASE PROTEIN YIAM"/>
    <property type="match status" value="1"/>
</dbReference>
<evidence type="ECO:0000256" key="2">
    <source>
        <dbReference type="ARBA" id="ARBA00022448"/>
    </source>
</evidence>
<evidence type="ECO:0000313" key="12">
    <source>
        <dbReference type="Proteomes" id="UP000030661"/>
    </source>
</evidence>
<dbReference type="GO" id="GO:0005886">
    <property type="term" value="C:plasma membrane"/>
    <property type="evidence" value="ECO:0007669"/>
    <property type="project" value="UniProtKB-SubCell"/>
</dbReference>
<reference evidence="11" key="1">
    <citation type="journal article" date="2015" name="PeerJ">
        <title>First genomic representation of candidate bacterial phylum KSB3 points to enhanced environmental sensing as a trigger of wastewater bulking.</title>
        <authorList>
            <person name="Sekiguchi Y."/>
            <person name="Ohashi A."/>
            <person name="Parks D.H."/>
            <person name="Yamauchi T."/>
            <person name="Tyson G.W."/>
            <person name="Hugenholtz P."/>
        </authorList>
    </citation>
    <scope>NUCLEOTIDE SEQUENCE [LARGE SCALE GENOMIC DNA]</scope>
</reference>
<keyword evidence="12" id="KW-1185">Reference proteome</keyword>
<evidence type="ECO:0000256" key="3">
    <source>
        <dbReference type="ARBA" id="ARBA00022475"/>
    </source>
</evidence>
<evidence type="ECO:0000256" key="5">
    <source>
        <dbReference type="ARBA" id="ARBA00022692"/>
    </source>
</evidence>
<evidence type="ECO:0000259" key="10">
    <source>
        <dbReference type="Pfam" id="PF04290"/>
    </source>
</evidence>
<organism evidence="11">
    <name type="scientific">Vecturithrix granuli</name>
    <dbReference type="NCBI Taxonomy" id="1499967"/>
    <lineage>
        <taxon>Bacteria</taxon>
        <taxon>Candidatus Moduliflexota</taxon>
        <taxon>Candidatus Vecturitrichia</taxon>
        <taxon>Candidatus Vecturitrichales</taxon>
        <taxon>Candidatus Vecturitrichaceae</taxon>
        <taxon>Candidatus Vecturithrix</taxon>
    </lineage>
</organism>
<evidence type="ECO:0000256" key="4">
    <source>
        <dbReference type="ARBA" id="ARBA00022519"/>
    </source>
</evidence>
<keyword evidence="4" id="KW-0997">Cell inner membrane</keyword>
<dbReference type="Pfam" id="PF04290">
    <property type="entry name" value="DctQ"/>
    <property type="match status" value="1"/>
</dbReference>
<feature type="transmembrane region" description="Helical" evidence="9">
    <location>
        <begin position="56"/>
        <end position="77"/>
    </location>
</feature>
<evidence type="ECO:0000256" key="8">
    <source>
        <dbReference type="ARBA" id="ARBA00038436"/>
    </source>
</evidence>
<dbReference type="InterPro" id="IPR007387">
    <property type="entry name" value="TRAP_DctQ"/>
</dbReference>
<keyword evidence="3" id="KW-1003">Cell membrane</keyword>
<dbReference type="GO" id="GO:0022857">
    <property type="term" value="F:transmembrane transporter activity"/>
    <property type="evidence" value="ECO:0007669"/>
    <property type="project" value="TreeGrafter"/>
</dbReference>
<evidence type="ECO:0000256" key="7">
    <source>
        <dbReference type="ARBA" id="ARBA00023136"/>
    </source>
</evidence>
<comment type="similarity">
    <text evidence="8">Belongs to the TRAP transporter small permease family.</text>
</comment>
<gene>
    <name evidence="11" type="ORF">U27_05299</name>
</gene>
<dbReference type="PANTHER" id="PTHR35011:SF11">
    <property type="entry name" value="TRAP TRANSPORTER SMALL PERMEASE PROTEIN"/>
    <property type="match status" value="1"/>
</dbReference>
<evidence type="ECO:0000256" key="9">
    <source>
        <dbReference type="SAM" id="Phobius"/>
    </source>
</evidence>
<dbReference type="HOGENOM" id="CLU_086356_9_1_0"/>
<dbReference type="Proteomes" id="UP000030661">
    <property type="component" value="Unassembled WGS sequence"/>
</dbReference>
<dbReference type="EMBL" id="DF820467">
    <property type="protein sequence ID" value="GAK58325.1"/>
    <property type="molecule type" value="Genomic_DNA"/>
</dbReference>
<dbReference type="AlphaFoldDB" id="A0A081C170"/>
<evidence type="ECO:0000256" key="1">
    <source>
        <dbReference type="ARBA" id="ARBA00004429"/>
    </source>
</evidence>
<feature type="domain" description="Tripartite ATP-independent periplasmic transporters DctQ component" evidence="10">
    <location>
        <begin position="30"/>
        <end position="155"/>
    </location>
</feature>
<name>A0A081C170_VECG1</name>
<feature type="transmembrane region" description="Helical" evidence="9">
    <location>
        <begin position="98"/>
        <end position="121"/>
    </location>
</feature>
<dbReference type="STRING" id="1499967.U27_05299"/>
<dbReference type="GO" id="GO:0015740">
    <property type="term" value="P:C4-dicarboxylate transport"/>
    <property type="evidence" value="ECO:0007669"/>
    <property type="project" value="TreeGrafter"/>
</dbReference>
<keyword evidence="6 9" id="KW-1133">Transmembrane helix</keyword>
<accession>A0A081C170</accession>
<keyword evidence="2" id="KW-0813">Transport</keyword>
<sequence>MQHVVKIIRGIFSVIEKVFEVISMVMLVAMTVIICYQVFLRYLFNSSPSWAEEISLVLLIWFGILSIPIGVKLHLHIGIEYLFNRFPKRIQWIVSRMIYFLIAAFGLVMIVAGIELVEFMAMSTLPATKLPSAVKYAVIPLAGLTLIYNALELFFVSYTTYVEQGDATVDIPM</sequence>
<proteinExistence type="inferred from homology"/>
<comment type="subcellular location">
    <subcellularLocation>
        <location evidence="1">Cell inner membrane</location>
        <topology evidence="1">Multi-pass membrane protein</topology>
    </subcellularLocation>
</comment>
<keyword evidence="5 9" id="KW-0812">Transmembrane</keyword>
<dbReference type="InterPro" id="IPR055348">
    <property type="entry name" value="DctQ"/>
</dbReference>
<evidence type="ECO:0000313" key="11">
    <source>
        <dbReference type="EMBL" id="GAK58325.1"/>
    </source>
</evidence>
<evidence type="ECO:0000256" key="6">
    <source>
        <dbReference type="ARBA" id="ARBA00022989"/>
    </source>
</evidence>